<dbReference type="InterPro" id="IPR058163">
    <property type="entry name" value="LysR-type_TF_proteobact-type"/>
</dbReference>
<evidence type="ECO:0000256" key="4">
    <source>
        <dbReference type="ARBA" id="ARBA00023163"/>
    </source>
</evidence>
<feature type="domain" description="HTH lysR-type" evidence="5">
    <location>
        <begin position="1"/>
        <end position="59"/>
    </location>
</feature>
<dbReference type="Pfam" id="PF00126">
    <property type="entry name" value="HTH_1"/>
    <property type="match status" value="1"/>
</dbReference>
<evidence type="ECO:0000256" key="1">
    <source>
        <dbReference type="ARBA" id="ARBA00009437"/>
    </source>
</evidence>
<dbReference type="FunFam" id="1.10.10.10:FF:000001">
    <property type="entry name" value="LysR family transcriptional regulator"/>
    <property type="match status" value="1"/>
</dbReference>
<sequence length="307" mass="33497">MDRFHQMSVYVAVAEEESFAAGARRLGLSPPAVTRAVAALEESLGVKLLNRTTRYVRPTDAGQRYLDDARQILAKLQEADEGAAGINAAPRGHLTMTAPVLFGKIFVMPHIVEYMQHNPQVEISAMLLDRVVNMMEEGVEVGVRIGALPDSSMRAVRVGQVKRVLCASPDYLAKHGIPQRPEDLHQHHIVAASGVTPSIEWKFGEGEGTAHASTSTNTIRIKPRLTVTTNDAAIMAVKHGAGITRLLSYQVAHHLQSGVLKTVLSEYESAPLPIHIIHREGRDGSAKIRSFVDFMAQALRAHSALQM</sequence>
<dbReference type="Gene3D" id="1.10.10.10">
    <property type="entry name" value="Winged helix-like DNA-binding domain superfamily/Winged helix DNA-binding domain"/>
    <property type="match status" value="1"/>
</dbReference>
<reference evidence="6" key="1">
    <citation type="submission" date="2020-08" db="EMBL/GenBank/DDBJ databases">
        <title>Novel species isolated from subtropical streams in China.</title>
        <authorList>
            <person name="Lu H."/>
        </authorList>
    </citation>
    <scope>NUCLEOTIDE SEQUENCE</scope>
    <source>
        <strain evidence="6">LX22W</strain>
    </source>
</reference>
<dbReference type="EMBL" id="JACOFZ010000003">
    <property type="protein sequence ID" value="MBC3881952.1"/>
    <property type="molecule type" value="Genomic_DNA"/>
</dbReference>
<comment type="similarity">
    <text evidence="1">Belongs to the LysR transcriptional regulatory family.</text>
</comment>
<dbReference type="Pfam" id="PF03466">
    <property type="entry name" value="LysR_substrate"/>
    <property type="match status" value="1"/>
</dbReference>
<dbReference type="PRINTS" id="PR00039">
    <property type="entry name" value="HTHLYSR"/>
</dbReference>
<name>A0A923HMU1_9BURK</name>
<protein>
    <submittedName>
        <fullName evidence="6">LysR family transcriptional regulator</fullName>
    </submittedName>
</protein>
<dbReference type="PROSITE" id="PS50931">
    <property type="entry name" value="HTH_LYSR"/>
    <property type="match status" value="1"/>
</dbReference>
<dbReference type="CDD" id="cd08471">
    <property type="entry name" value="PBP2_CrgA_like_2"/>
    <property type="match status" value="1"/>
</dbReference>
<evidence type="ECO:0000256" key="2">
    <source>
        <dbReference type="ARBA" id="ARBA00023015"/>
    </source>
</evidence>
<dbReference type="InterPro" id="IPR036390">
    <property type="entry name" value="WH_DNA-bd_sf"/>
</dbReference>
<organism evidence="6 7">
    <name type="scientific">Undibacterium nitidum</name>
    <dbReference type="NCBI Taxonomy" id="2762298"/>
    <lineage>
        <taxon>Bacteria</taxon>
        <taxon>Pseudomonadati</taxon>
        <taxon>Pseudomonadota</taxon>
        <taxon>Betaproteobacteria</taxon>
        <taxon>Burkholderiales</taxon>
        <taxon>Oxalobacteraceae</taxon>
        <taxon>Undibacterium</taxon>
    </lineage>
</organism>
<dbReference type="PANTHER" id="PTHR30537">
    <property type="entry name" value="HTH-TYPE TRANSCRIPTIONAL REGULATOR"/>
    <property type="match status" value="1"/>
</dbReference>
<accession>A0A923HMU1</accession>
<dbReference type="InterPro" id="IPR036388">
    <property type="entry name" value="WH-like_DNA-bd_sf"/>
</dbReference>
<keyword evidence="4" id="KW-0804">Transcription</keyword>
<evidence type="ECO:0000313" key="7">
    <source>
        <dbReference type="Proteomes" id="UP000627446"/>
    </source>
</evidence>
<dbReference type="AlphaFoldDB" id="A0A923HMU1"/>
<dbReference type="SUPFAM" id="SSF46785">
    <property type="entry name" value="Winged helix' DNA-binding domain"/>
    <property type="match status" value="1"/>
</dbReference>
<dbReference type="Proteomes" id="UP000627446">
    <property type="component" value="Unassembled WGS sequence"/>
</dbReference>
<dbReference type="InterPro" id="IPR000847">
    <property type="entry name" value="LysR_HTH_N"/>
</dbReference>
<evidence type="ECO:0000256" key="3">
    <source>
        <dbReference type="ARBA" id="ARBA00023125"/>
    </source>
</evidence>
<dbReference type="SUPFAM" id="SSF53850">
    <property type="entry name" value="Periplasmic binding protein-like II"/>
    <property type="match status" value="1"/>
</dbReference>
<dbReference type="Gene3D" id="3.40.190.290">
    <property type="match status" value="1"/>
</dbReference>
<dbReference type="GO" id="GO:0006351">
    <property type="term" value="P:DNA-templated transcription"/>
    <property type="evidence" value="ECO:0007669"/>
    <property type="project" value="TreeGrafter"/>
</dbReference>
<comment type="caution">
    <text evidence="6">The sequence shown here is derived from an EMBL/GenBank/DDBJ whole genome shotgun (WGS) entry which is preliminary data.</text>
</comment>
<dbReference type="PANTHER" id="PTHR30537:SF5">
    <property type="entry name" value="HTH-TYPE TRANSCRIPTIONAL ACTIVATOR TTDR-RELATED"/>
    <property type="match status" value="1"/>
</dbReference>
<proteinExistence type="inferred from homology"/>
<evidence type="ECO:0000259" key="5">
    <source>
        <dbReference type="PROSITE" id="PS50931"/>
    </source>
</evidence>
<gene>
    <name evidence="6" type="ORF">H8K36_11235</name>
</gene>
<dbReference type="RefSeq" id="WP_186916393.1">
    <property type="nucleotide sequence ID" value="NZ_JACOFZ010000003.1"/>
</dbReference>
<evidence type="ECO:0000313" key="6">
    <source>
        <dbReference type="EMBL" id="MBC3881952.1"/>
    </source>
</evidence>
<keyword evidence="7" id="KW-1185">Reference proteome</keyword>
<dbReference type="GO" id="GO:0003700">
    <property type="term" value="F:DNA-binding transcription factor activity"/>
    <property type="evidence" value="ECO:0007669"/>
    <property type="project" value="InterPro"/>
</dbReference>
<dbReference type="InterPro" id="IPR005119">
    <property type="entry name" value="LysR_subst-bd"/>
</dbReference>
<keyword evidence="3" id="KW-0238">DNA-binding</keyword>
<keyword evidence="2" id="KW-0805">Transcription regulation</keyword>
<dbReference type="GO" id="GO:0043565">
    <property type="term" value="F:sequence-specific DNA binding"/>
    <property type="evidence" value="ECO:0007669"/>
    <property type="project" value="TreeGrafter"/>
</dbReference>